<keyword evidence="2" id="KW-0238">DNA-binding</keyword>
<proteinExistence type="inferred from homology"/>
<dbReference type="Gene3D" id="1.10.443.10">
    <property type="entry name" value="Intergrase catalytic core"/>
    <property type="match status" value="1"/>
</dbReference>
<protein>
    <submittedName>
        <fullName evidence="5">Integrase</fullName>
    </submittedName>
</protein>
<comment type="similarity">
    <text evidence="1">Belongs to the 'phage' integrase family.</text>
</comment>
<evidence type="ECO:0000256" key="2">
    <source>
        <dbReference type="ARBA" id="ARBA00023125"/>
    </source>
</evidence>
<dbReference type="InterPro" id="IPR013762">
    <property type="entry name" value="Integrase-like_cat_sf"/>
</dbReference>
<dbReference type="PANTHER" id="PTHR30349:SF41">
    <property type="entry name" value="INTEGRASE_RECOMBINASE PROTEIN MJ0367-RELATED"/>
    <property type="match status" value="1"/>
</dbReference>
<dbReference type="InterPro" id="IPR050090">
    <property type="entry name" value="Tyrosine_recombinase_XerCD"/>
</dbReference>
<keyword evidence="6" id="KW-1185">Reference proteome</keyword>
<name>A0A0V8I6J9_9MICC</name>
<dbReference type="InterPro" id="IPR011010">
    <property type="entry name" value="DNA_brk_join_enz"/>
</dbReference>
<evidence type="ECO:0000259" key="4">
    <source>
        <dbReference type="PROSITE" id="PS51898"/>
    </source>
</evidence>
<dbReference type="GO" id="GO:0006310">
    <property type="term" value="P:DNA recombination"/>
    <property type="evidence" value="ECO:0007669"/>
    <property type="project" value="UniProtKB-KW"/>
</dbReference>
<dbReference type="GO" id="GO:0015074">
    <property type="term" value="P:DNA integration"/>
    <property type="evidence" value="ECO:0007669"/>
    <property type="project" value="InterPro"/>
</dbReference>
<dbReference type="SUPFAM" id="SSF56349">
    <property type="entry name" value="DNA breaking-rejoining enzymes"/>
    <property type="match status" value="1"/>
</dbReference>
<organism evidence="5 6">
    <name type="scientific">Pseudarthrobacter enclensis</name>
    <dbReference type="NCBI Taxonomy" id="993070"/>
    <lineage>
        <taxon>Bacteria</taxon>
        <taxon>Bacillati</taxon>
        <taxon>Actinomycetota</taxon>
        <taxon>Actinomycetes</taxon>
        <taxon>Micrococcales</taxon>
        <taxon>Micrococcaceae</taxon>
        <taxon>Pseudarthrobacter</taxon>
    </lineage>
</organism>
<dbReference type="STRING" id="993070.AS031_18145"/>
<accession>A0A0V8I6J9</accession>
<evidence type="ECO:0000313" key="5">
    <source>
        <dbReference type="EMBL" id="KSU69985.1"/>
    </source>
</evidence>
<evidence type="ECO:0000313" key="6">
    <source>
        <dbReference type="Proteomes" id="UP000053199"/>
    </source>
</evidence>
<sequence>MVLAAVRSIGFSQALRSEQDEEDFEQELVDQFLLAQIGAGVTDQFVRTERSVIFEFARFLDQYLWMASPSDADRFLAHLRHERRQARSTRESKAGTLARFFDFLIARYQGDIHALTGYVVLQPIDEFNRPSSSAFVAARIPPSDPEIETLFAKWRDALPEARKYLPAARDYLAASLWRRAGLRINETLMLDIKDWRPDLGEHGKIHVRFGKGSRGRGAKPRLVPAINSVDSLLQWWLTDVRHQFGDDYLDPDAPLFPSERRDQHTGGCARVGDDALRAGLAGAVERWLPAWQGRLSPHGLRHYCASSLYARGLDLKAVQELLGHEWLSTTTRYIHVHADHIDHAWAVANERLAARLTGE</sequence>
<dbReference type="OrthoDB" id="3698359at2"/>
<dbReference type="EMBL" id="LNQM01000011">
    <property type="protein sequence ID" value="KSU69985.1"/>
    <property type="molecule type" value="Genomic_DNA"/>
</dbReference>
<dbReference type="AlphaFoldDB" id="A0A0V8I6J9"/>
<dbReference type="Pfam" id="PF00589">
    <property type="entry name" value="Phage_integrase"/>
    <property type="match status" value="1"/>
</dbReference>
<dbReference type="PROSITE" id="PS51898">
    <property type="entry name" value="TYR_RECOMBINASE"/>
    <property type="match status" value="1"/>
</dbReference>
<keyword evidence="3" id="KW-0233">DNA recombination</keyword>
<reference evidence="5 6" key="1">
    <citation type="journal article" date="2014" name="Arch. Microbiol.">
        <title>Arthrobacter enclensis sp. nov., isolated from sediment sample.</title>
        <authorList>
            <person name="Dastager S.G."/>
            <person name="Liu Q."/>
            <person name="Tang S.K."/>
            <person name="Krishnamurthi S."/>
            <person name="Lee J.C."/>
            <person name="Li W.J."/>
        </authorList>
    </citation>
    <scope>NUCLEOTIDE SEQUENCE [LARGE SCALE GENOMIC DNA]</scope>
    <source>
        <strain evidence="5 6">NIO-1008</strain>
    </source>
</reference>
<evidence type="ECO:0000256" key="1">
    <source>
        <dbReference type="ARBA" id="ARBA00008857"/>
    </source>
</evidence>
<gene>
    <name evidence="5" type="ORF">AS031_18145</name>
</gene>
<dbReference type="Proteomes" id="UP000053199">
    <property type="component" value="Unassembled WGS sequence"/>
</dbReference>
<dbReference type="InterPro" id="IPR002104">
    <property type="entry name" value="Integrase_catalytic"/>
</dbReference>
<dbReference type="RefSeq" id="WP_058269573.1">
    <property type="nucleotide sequence ID" value="NZ_FMAZ01000010.1"/>
</dbReference>
<feature type="domain" description="Tyr recombinase" evidence="4">
    <location>
        <begin position="145"/>
        <end position="346"/>
    </location>
</feature>
<comment type="caution">
    <text evidence="5">The sequence shown here is derived from an EMBL/GenBank/DDBJ whole genome shotgun (WGS) entry which is preliminary data.</text>
</comment>
<dbReference type="PANTHER" id="PTHR30349">
    <property type="entry name" value="PHAGE INTEGRASE-RELATED"/>
    <property type="match status" value="1"/>
</dbReference>
<evidence type="ECO:0000256" key="3">
    <source>
        <dbReference type="ARBA" id="ARBA00023172"/>
    </source>
</evidence>
<dbReference type="GO" id="GO:0003677">
    <property type="term" value="F:DNA binding"/>
    <property type="evidence" value="ECO:0007669"/>
    <property type="project" value="UniProtKB-KW"/>
</dbReference>